<evidence type="ECO:0000313" key="1">
    <source>
        <dbReference type="EMBL" id="USU93988.1"/>
    </source>
</evidence>
<reference evidence="1" key="1">
    <citation type="submission" date="2022-04" db="EMBL/GenBank/DDBJ databases">
        <title>Emergence of ST220 Acinetobacter pittii strain in bloodstream infection, which co-producing chromosomal NDM-1 and OXA-820 carbapenemases.</title>
        <authorList>
            <person name="Tian C."/>
            <person name="Xing M."/>
            <person name="Fu L."/>
            <person name="Xia D."/>
        </authorList>
    </citation>
    <scope>NUCLEOTIDE SEQUENCE</scope>
    <source>
        <strain evidence="1">TCM</strain>
    </source>
</reference>
<dbReference type="RefSeq" id="WP_126117721.1">
    <property type="nucleotide sequence ID" value="NZ_CP029610.1"/>
</dbReference>
<protein>
    <submittedName>
        <fullName evidence="1">DUF2528 family protein</fullName>
    </submittedName>
</protein>
<sequence>MQNDSNVETTQAEIPAYLQCKPRTYKVTFDKFSDVCELEFTIVIKCTDEMLHEHNEFWSNHKDRLSENDGDIVKVILKMISRDVFYACFEGKANVGLPPYKWGINTIFDEEGWLKDCFEIIELDFEGYIDGDQFEITPLVVEG</sequence>
<dbReference type="AlphaFoldDB" id="A0AAE9M7Y0"/>
<organism evidence="1 2">
    <name type="scientific">Acinetobacter pittii</name>
    <name type="common">Acinetobacter genomosp. 3</name>
    <dbReference type="NCBI Taxonomy" id="48296"/>
    <lineage>
        <taxon>Bacteria</taxon>
        <taxon>Pseudomonadati</taxon>
        <taxon>Pseudomonadota</taxon>
        <taxon>Gammaproteobacteria</taxon>
        <taxon>Moraxellales</taxon>
        <taxon>Moraxellaceae</taxon>
        <taxon>Acinetobacter</taxon>
        <taxon>Acinetobacter calcoaceticus/baumannii complex</taxon>
    </lineage>
</organism>
<proteinExistence type="predicted"/>
<dbReference type="Proteomes" id="UP001055514">
    <property type="component" value="Chromosome"/>
</dbReference>
<evidence type="ECO:0000313" key="2">
    <source>
        <dbReference type="Proteomes" id="UP001055514"/>
    </source>
</evidence>
<name>A0AAE9M7Y0_ACIPI</name>
<gene>
    <name evidence="1" type="ORF">MWH18_16840</name>
</gene>
<dbReference type="EMBL" id="CP095407">
    <property type="protein sequence ID" value="USU93988.1"/>
    <property type="molecule type" value="Genomic_DNA"/>
</dbReference>
<dbReference type="InterPro" id="IPR024252">
    <property type="entry name" value="DUF2528"/>
</dbReference>
<accession>A0AAE9M7Y0</accession>
<dbReference type="Pfam" id="PF10800">
    <property type="entry name" value="DUF2528"/>
    <property type="match status" value="1"/>
</dbReference>